<dbReference type="Proteomes" id="UP001497480">
    <property type="component" value="Unassembled WGS sequence"/>
</dbReference>
<sequence>MAFVIGSISGEIPSDTTFLLEVVCKHTQVLALNGRQFNYMLHSLMNILEKGWLIGLYRGLGPTCIILIHAADIFFMCYESSLRIDVENEQSC</sequence>
<keyword evidence="3" id="KW-0472">Membrane</keyword>
<gene>
    <name evidence="4" type="ORF">LLUT_LOCUS28656</name>
</gene>
<dbReference type="EMBL" id="CAXHTB010000020">
    <property type="protein sequence ID" value="CAL0327596.1"/>
    <property type="molecule type" value="Genomic_DNA"/>
</dbReference>
<organism evidence="4 5">
    <name type="scientific">Lupinus luteus</name>
    <name type="common">European yellow lupine</name>
    <dbReference type="NCBI Taxonomy" id="3873"/>
    <lineage>
        <taxon>Eukaryota</taxon>
        <taxon>Viridiplantae</taxon>
        <taxon>Streptophyta</taxon>
        <taxon>Embryophyta</taxon>
        <taxon>Tracheophyta</taxon>
        <taxon>Spermatophyta</taxon>
        <taxon>Magnoliopsida</taxon>
        <taxon>eudicotyledons</taxon>
        <taxon>Gunneridae</taxon>
        <taxon>Pentapetalae</taxon>
        <taxon>rosids</taxon>
        <taxon>fabids</taxon>
        <taxon>Fabales</taxon>
        <taxon>Fabaceae</taxon>
        <taxon>Papilionoideae</taxon>
        <taxon>50 kb inversion clade</taxon>
        <taxon>genistoids sensu lato</taxon>
        <taxon>core genistoids</taxon>
        <taxon>Genisteae</taxon>
        <taxon>Lupinus</taxon>
    </lineage>
</organism>
<comment type="caution">
    <text evidence="4">The sequence shown here is derived from an EMBL/GenBank/DDBJ whole genome shotgun (WGS) entry which is preliminary data.</text>
</comment>
<evidence type="ECO:0000313" key="4">
    <source>
        <dbReference type="EMBL" id="CAL0327596.1"/>
    </source>
</evidence>
<keyword evidence="5" id="KW-1185">Reference proteome</keyword>
<comment type="subcellular location">
    <subcellularLocation>
        <location evidence="1">Membrane</location>
        <topology evidence="1">Multi-pass membrane protein</topology>
    </subcellularLocation>
</comment>
<dbReference type="AlphaFoldDB" id="A0AAV1Y0R5"/>
<dbReference type="Pfam" id="PF00153">
    <property type="entry name" value="Mito_carr"/>
    <property type="match status" value="1"/>
</dbReference>
<evidence type="ECO:0000256" key="3">
    <source>
        <dbReference type="ARBA" id="ARBA00023136"/>
    </source>
</evidence>
<evidence type="ECO:0000256" key="1">
    <source>
        <dbReference type="ARBA" id="ARBA00004141"/>
    </source>
</evidence>
<name>A0AAV1Y0R5_LUPLU</name>
<keyword evidence="2" id="KW-0812">Transmembrane</keyword>
<dbReference type="InterPro" id="IPR023395">
    <property type="entry name" value="MCP_dom_sf"/>
</dbReference>
<dbReference type="GO" id="GO:0016020">
    <property type="term" value="C:membrane"/>
    <property type="evidence" value="ECO:0007669"/>
    <property type="project" value="UniProtKB-SubCell"/>
</dbReference>
<reference evidence="4 5" key="1">
    <citation type="submission" date="2024-03" db="EMBL/GenBank/DDBJ databases">
        <authorList>
            <person name="Martinez-Hernandez J."/>
        </authorList>
    </citation>
    <scope>NUCLEOTIDE SEQUENCE [LARGE SCALE GENOMIC DNA]</scope>
</reference>
<evidence type="ECO:0000313" key="5">
    <source>
        <dbReference type="Proteomes" id="UP001497480"/>
    </source>
</evidence>
<protein>
    <submittedName>
        <fullName evidence="4">Uncharacterized protein</fullName>
    </submittedName>
</protein>
<dbReference type="SUPFAM" id="SSF103506">
    <property type="entry name" value="Mitochondrial carrier"/>
    <property type="match status" value="1"/>
</dbReference>
<accession>A0AAV1Y0R5</accession>
<dbReference type="InterPro" id="IPR018108">
    <property type="entry name" value="MCP_transmembrane"/>
</dbReference>
<evidence type="ECO:0000256" key="2">
    <source>
        <dbReference type="ARBA" id="ARBA00022692"/>
    </source>
</evidence>
<proteinExistence type="predicted"/>
<dbReference type="Gene3D" id="1.50.40.10">
    <property type="entry name" value="Mitochondrial carrier domain"/>
    <property type="match status" value="1"/>
</dbReference>